<organism evidence="1 2">
    <name type="scientific">Bacteroides uniformis</name>
    <dbReference type="NCBI Taxonomy" id="820"/>
    <lineage>
        <taxon>Bacteria</taxon>
        <taxon>Pseudomonadati</taxon>
        <taxon>Bacteroidota</taxon>
        <taxon>Bacteroidia</taxon>
        <taxon>Bacteroidales</taxon>
        <taxon>Bacteroidaceae</taxon>
        <taxon>Bacteroides</taxon>
    </lineage>
</organism>
<proteinExistence type="predicted"/>
<gene>
    <name evidence="1" type="ORF">DWY92_01490</name>
</gene>
<dbReference type="AlphaFoldDB" id="A0A412BIN3"/>
<comment type="caution">
    <text evidence="1">The sequence shown here is derived from an EMBL/GenBank/DDBJ whole genome shotgun (WGS) entry which is preliminary data.</text>
</comment>
<evidence type="ECO:0000313" key="1">
    <source>
        <dbReference type="EMBL" id="RGQ54688.1"/>
    </source>
</evidence>
<name>A0A412BIN3_BACUN</name>
<evidence type="ECO:0000313" key="2">
    <source>
        <dbReference type="Proteomes" id="UP000283680"/>
    </source>
</evidence>
<protein>
    <submittedName>
        <fullName evidence="1">Uncharacterized protein</fullName>
    </submittedName>
</protein>
<reference evidence="1 2" key="1">
    <citation type="submission" date="2018-08" db="EMBL/GenBank/DDBJ databases">
        <title>A genome reference for cultivated species of the human gut microbiota.</title>
        <authorList>
            <person name="Zou Y."/>
            <person name="Xue W."/>
            <person name="Luo G."/>
        </authorList>
    </citation>
    <scope>NUCLEOTIDE SEQUENCE [LARGE SCALE GENOMIC DNA]</scope>
    <source>
        <strain evidence="1 2">AF28-11</strain>
    </source>
</reference>
<dbReference type="Proteomes" id="UP000283680">
    <property type="component" value="Unassembled WGS sequence"/>
</dbReference>
<sequence length="67" mass="7759">MIMTNKEYTNFSGDLFAKFKAGEMTAEEVYAELNKVEGVVFSGPPRRNLPEKTIEEIEEIKREFNIK</sequence>
<accession>A0A412BIN3</accession>
<dbReference type="EMBL" id="QRTH01000001">
    <property type="protein sequence ID" value="RGQ54688.1"/>
    <property type="molecule type" value="Genomic_DNA"/>
</dbReference>